<evidence type="ECO:0000313" key="2">
    <source>
        <dbReference type="EMBL" id="XBH17254.1"/>
    </source>
</evidence>
<protein>
    <submittedName>
        <fullName evidence="2">Uncharacterized protein</fullName>
    </submittedName>
</protein>
<proteinExistence type="predicted"/>
<accession>A0AAU7DHD5</accession>
<feature type="transmembrane region" description="Helical" evidence="1">
    <location>
        <begin position="314"/>
        <end position="334"/>
    </location>
</feature>
<keyword evidence="1" id="KW-1133">Transmembrane helix</keyword>
<organism evidence="2">
    <name type="scientific">Telmatobacter sp. DSM 110680</name>
    <dbReference type="NCBI Taxonomy" id="3036704"/>
    <lineage>
        <taxon>Bacteria</taxon>
        <taxon>Pseudomonadati</taxon>
        <taxon>Acidobacteriota</taxon>
        <taxon>Terriglobia</taxon>
        <taxon>Terriglobales</taxon>
        <taxon>Acidobacteriaceae</taxon>
        <taxon>Telmatobacter</taxon>
    </lineage>
</organism>
<keyword evidence="1" id="KW-0472">Membrane</keyword>
<feature type="transmembrane region" description="Helical" evidence="1">
    <location>
        <begin position="87"/>
        <end position="111"/>
    </location>
</feature>
<reference evidence="2" key="1">
    <citation type="submission" date="2023-03" db="EMBL/GenBank/DDBJ databases">
        <title>Edaphobacter sp.</title>
        <authorList>
            <person name="Huber K.J."/>
            <person name="Papendorf J."/>
            <person name="Pilke C."/>
            <person name="Bunk B."/>
            <person name="Sproeer C."/>
            <person name="Pester M."/>
        </authorList>
    </citation>
    <scope>NUCLEOTIDE SEQUENCE</scope>
    <source>
        <strain evidence="2">DSM 110680</strain>
    </source>
</reference>
<evidence type="ECO:0000256" key="1">
    <source>
        <dbReference type="SAM" id="Phobius"/>
    </source>
</evidence>
<feature type="transmembrane region" description="Helical" evidence="1">
    <location>
        <begin position="187"/>
        <end position="208"/>
    </location>
</feature>
<sequence length="349" mass="39425">MKEAAMELLDRYLQAVRKYLPTRRQDDIIAELRANMESQIEDRESGLGRSLTQGEMEDLLRKMGSPVIVASRYQPQQYLIGPALFPLYIYVLRVAVLWALIVYSIVILVVLPLTVPDHYDIVASLLRTPGVLINVAAWVTLVFVAFEFFAARYPEKCPSLAGLTDKWNPSSLPPLEKVDLSGRKPRSFTLAVAEVVIGYLLIAWLLLIPSHPFLLMGPGVVVLQIAPYQLAPVWWTFYWWIVGLNALQVVWKTIDLASGRWQQPAPIRQIIFKAVGVIPIALLLSVRDHIYVVLKNPSTDQLRYGQNLDVINNSVRLGFSVICAIVVVQLAWDIGKIVWDAYRRGEAPR</sequence>
<dbReference type="Pfam" id="PF22564">
    <property type="entry name" value="HAAS"/>
    <property type="match status" value="1"/>
</dbReference>
<feature type="transmembrane region" description="Helical" evidence="1">
    <location>
        <begin position="270"/>
        <end position="294"/>
    </location>
</feature>
<dbReference type="RefSeq" id="WP_348262485.1">
    <property type="nucleotide sequence ID" value="NZ_CP121196.1"/>
</dbReference>
<feature type="transmembrane region" description="Helical" evidence="1">
    <location>
        <begin position="131"/>
        <end position="150"/>
    </location>
</feature>
<gene>
    <name evidence="2" type="ORF">P8935_22135</name>
</gene>
<keyword evidence="1" id="KW-0812">Transmembrane</keyword>
<name>A0AAU7DHD5_9BACT</name>
<dbReference type="EMBL" id="CP121196">
    <property type="protein sequence ID" value="XBH17254.1"/>
    <property type="molecule type" value="Genomic_DNA"/>
</dbReference>
<dbReference type="AlphaFoldDB" id="A0AAU7DHD5"/>